<dbReference type="RefSeq" id="WP_154440779.1">
    <property type="nucleotide sequence ID" value="NZ_VUNQ01000025.1"/>
</dbReference>
<dbReference type="Gene3D" id="3.40.50.2000">
    <property type="entry name" value="Glycogen Phosphorylase B"/>
    <property type="match status" value="2"/>
</dbReference>
<accession>A0A6N7XWE4</accession>
<dbReference type="InterPro" id="IPR028098">
    <property type="entry name" value="Glyco_trans_4-like_N"/>
</dbReference>
<dbReference type="Proteomes" id="UP000469523">
    <property type="component" value="Unassembled WGS sequence"/>
</dbReference>
<reference evidence="2 3" key="1">
    <citation type="submission" date="2019-09" db="EMBL/GenBank/DDBJ databases">
        <title>In-depth cultivation of the pig gut microbiome towards novel bacterial diversity and tailored functional studies.</title>
        <authorList>
            <person name="Wylensek D."/>
            <person name="Hitch T.C.A."/>
            <person name="Clavel T."/>
        </authorList>
    </citation>
    <scope>NUCLEOTIDE SEQUENCE [LARGE SCALE GENOMIC DNA]</scope>
    <source>
        <strain evidence="2 3">WCA3-693-APC-4?</strain>
    </source>
</reference>
<evidence type="ECO:0000259" key="1">
    <source>
        <dbReference type="Pfam" id="PF13439"/>
    </source>
</evidence>
<feature type="domain" description="Glycosyltransferase subfamily 4-like N-terminal" evidence="1">
    <location>
        <begin position="14"/>
        <end position="172"/>
    </location>
</feature>
<dbReference type="PANTHER" id="PTHR12526">
    <property type="entry name" value="GLYCOSYLTRANSFERASE"/>
    <property type="match status" value="1"/>
</dbReference>
<dbReference type="SUPFAM" id="SSF53756">
    <property type="entry name" value="UDP-Glycosyltransferase/glycogen phosphorylase"/>
    <property type="match status" value="1"/>
</dbReference>
<dbReference type="GO" id="GO:0016740">
    <property type="term" value="F:transferase activity"/>
    <property type="evidence" value="ECO:0007669"/>
    <property type="project" value="UniProtKB-KW"/>
</dbReference>
<gene>
    <name evidence="2" type="ORF">FYJ83_11660</name>
</gene>
<proteinExistence type="predicted"/>
<dbReference type="EMBL" id="VUNQ01000025">
    <property type="protein sequence ID" value="MSU02127.1"/>
    <property type="molecule type" value="Genomic_DNA"/>
</dbReference>
<name>A0A6N7XWE4_9FIRM</name>
<evidence type="ECO:0000313" key="3">
    <source>
        <dbReference type="Proteomes" id="UP000469523"/>
    </source>
</evidence>
<comment type="caution">
    <text evidence="2">The sequence shown here is derived from an EMBL/GenBank/DDBJ whole genome shotgun (WGS) entry which is preliminary data.</text>
</comment>
<keyword evidence="3" id="KW-1185">Reference proteome</keyword>
<dbReference type="Pfam" id="PF13439">
    <property type="entry name" value="Glyco_transf_4"/>
    <property type="match status" value="1"/>
</dbReference>
<evidence type="ECO:0000313" key="2">
    <source>
        <dbReference type="EMBL" id="MSU02127.1"/>
    </source>
</evidence>
<protein>
    <submittedName>
        <fullName evidence="2">Glycosyltransferase</fullName>
    </submittedName>
</protein>
<keyword evidence="2" id="KW-0808">Transferase</keyword>
<dbReference type="AlphaFoldDB" id="A0A6N7XWE4"/>
<sequence length="369" mass="42207">MKRIVHIITGLGSGGAEHMLYKLLKYSDNERYYHEVISLMDEGVYGSKIEGLGIKLHCLNLNSSNIISSILRSRKIAKNFDIVDTWLYHADILGFIIAKILLRKKLIWNVRHSNLDKDANKSTTLKIVKINSILSKYVNLITYNSNKALENHIKFGYVDKNSEIIPNGFELDKFNFSLEDRLRVRQELGLKEDGKPIITVGRWDIQKDYYTLLRALNELNNHNTKFKMIMVGSDLDYSNVELVELIDKYNLKDNMILLGRRDDVPALLSAADIYVSSSLGESFSNAIGEAMACEMPCVVTDVGDSKLMVGDTGKVVQAGDYMEMSKELFYYINNTVLERNIDARNRVIENYGIEKITKLFEDIWCDLVY</sequence>
<organism evidence="2 3">
    <name type="scientific">Tissierella pigra</name>
    <dbReference type="NCBI Taxonomy" id="2607614"/>
    <lineage>
        <taxon>Bacteria</taxon>
        <taxon>Bacillati</taxon>
        <taxon>Bacillota</taxon>
        <taxon>Tissierellia</taxon>
        <taxon>Tissierellales</taxon>
        <taxon>Tissierellaceae</taxon>
        <taxon>Tissierella</taxon>
    </lineage>
</organism>
<dbReference type="Pfam" id="PF13692">
    <property type="entry name" value="Glyco_trans_1_4"/>
    <property type="match status" value="1"/>
</dbReference>